<accession>A0A510JY42</accession>
<evidence type="ECO:0000313" key="2">
    <source>
        <dbReference type="Proteomes" id="UP000422644"/>
    </source>
</evidence>
<sequence>MSRVPFRFMYVPEVEILKYLETYELTEKSEGRFEILLKQSLAREQYVEVGSAITLAKKGAMKVWDGISNMLGGSKNEEYK</sequence>
<gene>
    <name evidence="1" type="ORF">JMUB3870_0283</name>
</gene>
<dbReference type="RefSeq" id="WP_155282354.1">
    <property type="nucleotide sequence ID" value="NZ_AP019831.1"/>
</dbReference>
<keyword evidence="2" id="KW-1185">Reference proteome</keyword>
<name>A0A510JY42_9FUSO</name>
<organism evidence="1 2">
    <name type="scientific">Leptotrichia trevisanii</name>
    <dbReference type="NCBI Taxonomy" id="109328"/>
    <lineage>
        <taxon>Bacteria</taxon>
        <taxon>Fusobacteriati</taxon>
        <taxon>Fusobacteriota</taxon>
        <taxon>Fusobacteriia</taxon>
        <taxon>Fusobacteriales</taxon>
        <taxon>Leptotrichiaceae</taxon>
        <taxon>Leptotrichia</taxon>
    </lineage>
</organism>
<protein>
    <submittedName>
        <fullName evidence="1">Uncharacterized protein</fullName>
    </submittedName>
</protein>
<dbReference type="EMBL" id="AP019831">
    <property type="protein sequence ID" value="BBM44176.1"/>
    <property type="molecule type" value="Genomic_DNA"/>
</dbReference>
<dbReference type="AlphaFoldDB" id="A0A510JY42"/>
<proteinExistence type="predicted"/>
<reference evidence="1 2" key="1">
    <citation type="submission" date="2019-07" db="EMBL/GenBank/DDBJ databases">
        <title>Complete Genome Sequence of Leptotrichia trevisanii Strain JMUB3870.</title>
        <authorList>
            <person name="Watanabe S."/>
            <person name="Cui L."/>
        </authorList>
    </citation>
    <scope>NUCLEOTIDE SEQUENCE [LARGE SCALE GENOMIC DNA]</scope>
    <source>
        <strain evidence="1 2">JMUB3870</strain>
    </source>
</reference>
<evidence type="ECO:0000313" key="1">
    <source>
        <dbReference type="EMBL" id="BBM44176.1"/>
    </source>
</evidence>
<dbReference type="Proteomes" id="UP000422644">
    <property type="component" value="Chromosome"/>
</dbReference>